<dbReference type="Gene3D" id="1.10.1200.10">
    <property type="entry name" value="ACP-like"/>
    <property type="match status" value="1"/>
</dbReference>
<dbReference type="Pfam" id="PF00550">
    <property type="entry name" value="PP-binding"/>
    <property type="match status" value="1"/>
</dbReference>
<dbReference type="RefSeq" id="WP_088985098.1">
    <property type="nucleotide sequence ID" value="NZ_LT607413.1"/>
</dbReference>
<gene>
    <name evidence="4" type="ORF">GA0070618_6604</name>
</gene>
<protein>
    <submittedName>
        <fullName evidence="4">Act minimal PKS acyl carrier protein</fullName>
    </submittedName>
</protein>
<dbReference type="InterPro" id="IPR009081">
    <property type="entry name" value="PP-bd_ACP"/>
</dbReference>
<evidence type="ECO:0000313" key="4">
    <source>
        <dbReference type="EMBL" id="SCF42031.1"/>
    </source>
</evidence>
<dbReference type="AlphaFoldDB" id="A0A1C5AAC2"/>
<dbReference type="SMART" id="SM00823">
    <property type="entry name" value="PKS_PP"/>
    <property type="match status" value="1"/>
</dbReference>
<dbReference type="InterPro" id="IPR020806">
    <property type="entry name" value="PKS_PP-bd"/>
</dbReference>
<evidence type="ECO:0000256" key="2">
    <source>
        <dbReference type="ARBA" id="ARBA00022553"/>
    </source>
</evidence>
<reference evidence="5" key="1">
    <citation type="submission" date="2016-06" db="EMBL/GenBank/DDBJ databases">
        <authorList>
            <person name="Varghese N."/>
            <person name="Submissions Spin"/>
        </authorList>
    </citation>
    <scope>NUCLEOTIDE SEQUENCE [LARGE SCALE GENOMIC DNA]</scope>
    <source>
        <strain evidence="5">DSM 43816</strain>
    </source>
</reference>
<dbReference type="PROSITE" id="PS00012">
    <property type="entry name" value="PHOSPHOPANTETHEINE"/>
    <property type="match status" value="1"/>
</dbReference>
<evidence type="ECO:0000313" key="5">
    <source>
        <dbReference type="Proteomes" id="UP000198253"/>
    </source>
</evidence>
<feature type="domain" description="Carrier" evidence="3">
    <location>
        <begin position="3"/>
        <end position="81"/>
    </location>
</feature>
<keyword evidence="5" id="KW-1185">Reference proteome</keyword>
<organism evidence="4 5">
    <name type="scientific">Micromonospora echinospora</name>
    <name type="common">Micromonospora purpurea</name>
    <dbReference type="NCBI Taxonomy" id="1877"/>
    <lineage>
        <taxon>Bacteria</taxon>
        <taxon>Bacillati</taxon>
        <taxon>Actinomycetota</taxon>
        <taxon>Actinomycetes</taxon>
        <taxon>Micromonosporales</taxon>
        <taxon>Micromonosporaceae</taxon>
        <taxon>Micromonospora</taxon>
    </lineage>
</organism>
<dbReference type="Proteomes" id="UP000198253">
    <property type="component" value="Chromosome I"/>
</dbReference>
<dbReference type="OrthoDB" id="156693at2"/>
<dbReference type="GO" id="GO:0031177">
    <property type="term" value="F:phosphopantetheine binding"/>
    <property type="evidence" value="ECO:0007669"/>
    <property type="project" value="InterPro"/>
</dbReference>
<keyword evidence="2" id="KW-0597">Phosphoprotein</keyword>
<dbReference type="EMBL" id="LT607413">
    <property type="protein sequence ID" value="SCF42031.1"/>
    <property type="molecule type" value="Genomic_DNA"/>
</dbReference>
<dbReference type="InterPro" id="IPR006162">
    <property type="entry name" value="Ppantetheine_attach_site"/>
</dbReference>
<accession>A0A1C5AAC2</accession>
<name>A0A1C5AAC2_MICEC</name>
<evidence type="ECO:0000256" key="1">
    <source>
        <dbReference type="ARBA" id="ARBA00022450"/>
    </source>
</evidence>
<dbReference type="PROSITE" id="PS50075">
    <property type="entry name" value="CARRIER"/>
    <property type="match status" value="1"/>
</dbReference>
<sequence>MSEMTLDDLTRVIRATVGVDDSVDLTADIRDTLFTDLGYDSLALLEVVSRLEKEFPASVPEEKISDLRTPRELIEFVNAQLTAAA</sequence>
<dbReference type="InterPro" id="IPR036736">
    <property type="entry name" value="ACP-like_sf"/>
</dbReference>
<keyword evidence="1" id="KW-0596">Phosphopantetheine</keyword>
<proteinExistence type="predicted"/>
<evidence type="ECO:0000259" key="3">
    <source>
        <dbReference type="PROSITE" id="PS50075"/>
    </source>
</evidence>
<dbReference type="InParanoid" id="A0A1C5AAC2"/>
<dbReference type="SUPFAM" id="SSF47336">
    <property type="entry name" value="ACP-like"/>
    <property type="match status" value="1"/>
</dbReference>